<name>A0A9D4SQE2_RHISA</name>
<dbReference type="EMBL" id="JABSTV010001253">
    <property type="protein sequence ID" value="KAH7942729.1"/>
    <property type="molecule type" value="Genomic_DNA"/>
</dbReference>
<dbReference type="Gene3D" id="3.60.20.40">
    <property type="match status" value="1"/>
</dbReference>
<proteinExistence type="predicted"/>
<comment type="caution">
    <text evidence="1">The sequence shown here is derived from an EMBL/GenBank/DDBJ whole genome shotgun (WGS) entry which is preliminary data.</text>
</comment>
<dbReference type="Pfam" id="PF01019">
    <property type="entry name" value="G_glu_transpept"/>
    <property type="match status" value="2"/>
</dbReference>
<dbReference type="InterPro" id="IPR043137">
    <property type="entry name" value="GGT_ssub_C"/>
</dbReference>
<dbReference type="Proteomes" id="UP000821837">
    <property type="component" value="Unassembled WGS sequence"/>
</dbReference>
<sequence length="349" mass="37370">MSDLLAPAIRYAEDGVPMDHVKQAIFRHMLNALQRMPGGRFFLGGDNNEPPIENTVNCKYAQKLGTDGPRVVYEGSVAAGIAEAVHRAGGIMSPQDLADHINSTEPLEMEPISTTYRDVAVHTTPLPTQGAVLLQVLNVLEEVGMKADETGNVCALIGSLSQFFGCAVVEEHGFPVQVRGAGFNTVPGHPNCFGGRKKPYHSLMPVMVTDAHSQDWLGTMGCMGGFVQTSVLTQLLLNIVELGLDPQQSLSKPRFLIGSALTANPDSPVALAPRYPEEAQATLEQRGHKIILHTEKRSFLQAGHANILARESLWSPKKNEAAAAGKSSSGNGSIWCGTEPRINGAALGY</sequence>
<dbReference type="VEuPathDB" id="VectorBase:RSAN_058178"/>
<protein>
    <recommendedName>
        <fullName evidence="3">Gamma-glutamyltransferase</fullName>
    </recommendedName>
</protein>
<organism evidence="1 2">
    <name type="scientific">Rhipicephalus sanguineus</name>
    <name type="common">Brown dog tick</name>
    <name type="synonym">Ixodes sanguineus</name>
    <dbReference type="NCBI Taxonomy" id="34632"/>
    <lineage>
        <taxon>Eukaryota</taxon>
        <taxon>Metazoa</taxon>
        <taxon>Ecdysozoa</taxon>
        <taxon>Arthropoda</taxon>
        <taxon>Chelicerata</taxon>
        <taxon>Arachnida</taxon>
        <taxon>Acari</taxon>
        <taxon>Parasitiformes</taxon>
        <taxon>Ixodida</taxon>
        <taxon>Ixodoidea</taxon>
        <taxon>Ixodidae</taxon>
        <taxon>Rhipicephalinae</taxon>
        <taxon>Rhipicephalus</taxon>
        <taxon>Rhipicephalus</taxon>
    </lineage>
</organism>
<dbReference type="AlphaFoldDB" id="A0A9D4SQE2"/>
<keyword evidence="2" id="KW-1185">Reference proteome</keyword>
<dbReference type="SUPFAM" id="SSF56235">
    <property type="entry name" value="N-terminal nucleophile aminohydrolases (Ntn hydrolases)"/>
    <property type="match status" value="1"/>
</dbReference>
<gene>
    <name evidence="1" type="ORF">HPB52_000392</name>
</gene>
<dbReference type="VEuPathDB" id="VectorBase:RSAN_036333"/>
<evidence type="ECO:0000313" key="2">
    <source>
        <dbReference type="Proteomes" id="UP000821837"/>
    </source>
</evidence>
<reference evidence="1" key="2">
    <citation type="submission" date="2021-09" db="EMBL/GenBank/DDBJ databases">
        <authorList>
            <person name="Jia N."/>
            <person name="Wang J."/>
            <person name="Shi W."/>
            <person name="Du L."/>
            <person name="Sun Y."/>
            <person name="Zhan W."/>
            <person name="Jiang J."/>
            <person name="Wang Q."/>
            <person name="Zhang B."/>
            <person name="Ji P."/>
            <person name="Sakyi L.B."/>
            <person name="Cui X."/>
            <person name="Yuan T."/>
            <person name="Jiang B."/>
            <person name="Yang W."/>
            <person name="Lam T.T.-Y."/>
            <person name="Chang Q."/>
            <person name="Ding S."/>
            <person name="Wang X."/>
            <person name="Zhu J."/>
            <person name="Ruan X."/>
            <person name="Zhao L."/>
            <person name="Wei J."/>
            <person name="Que T."/>
            <person name="Du C."/>
            <person name="Cheng J."/>
            <person name="Dai P."/>
            <person name="Han X."/>
            <person name="Huang E."/>
            <person name="Gao Y."/>
            <person name="Liu J."/>
            <person name="Shao H."/>
            <person name="Ye R."/>
            <person name="Li L."/>
            <person name="Wei W."/>
            <person name="Wang X."/>
            <person name="Wang C."/>
            <person name="Huo Q."/>
            <person name="Li W."/>
            <person name="Guo W."/>
            <person name="Chen H."/>
            <person name="Chen S."/>
            <person name="Zhou L."/>
            <person name="Zhou L."/>
            <person name="Ni X."/>
            <person name="Tian J."/>
            <person name="Zhou Y."/>
            <person name="Sheng Y."/>
            <person name="Liu T."/>
            <person name="Pan Y."/>
            <person name="Xia L."/>
            <person name="Li J."/>
            <person name="Zhao F."/>
            <person name="Cao W."/>
        </authorList>
    </citation>
    <scope>NUCLEOTIDE SEQUENCE</scope>
    <source>
        <strain evidence="1">Rsan-2018</strain>
        <tissue evidence="1">Larvae</tissue>
    </source>
</reference>
<reference evidence="1" key="1">
    <citation type="journal article" date="2020" name="Cell">
        <title>Large-Scale Comparative Analyses of Tick Genomes Elucidate Their Genetic Diversity and Vector Capacities.</title>
        <authorList>
            <consortium name="Tick Genome and Microbiome Consortium (TIGMIC)"/>
            <person name="Jia N."/>
            <person name="Wang J."/>
            <person name="Shi W."/>
            <person name="Du L."/>
            <person name="Sun Y."/>
            <person name="Zhan W."/>
            <person name="Jiang J.F."/>
            <person name="Wang Q."/>
            <person name="Zhang B."/>
            <person name="Ji P."/>
            <person name="Bell-Sakyi L."/>
            <person name="Cui X.M."/>
            <person name="Yuan T.T."/>
            <person name="Jiang B.G."/>
            <person name="Yang W.F."/>
            <person name="Lam T.T."/>
            <person name="Chang Q.C."/>
            <person name="Ding S.J."/>
            <person name="Wang X.J."/>
            <person name="Zhu J.G."/>
            <person name="Ruan X.D."/>
            <person name="Zhao L."/>
            <person name="Wei J.T."/>
            <person name="Ye R.Z."/>
            <person name="Que T.C."/>
            <person name="Du C.H."/>
            <person name="Zhou Y.H."/>
            <person name="Cheng J.X."/>
            <person name="Dai P.F."/>
            <person name="Guo W.B."/>
            <person name="Han X.H."/>
            <person name="Huang E.J."/>
            <person name="Li L.F."/>
            <person name="Wei W."/>
            <person name="Gao Y.C."/>
            <person name="Liu J.Z."/>
            <person name="Shao H.Z."/>
            <person name="Wang X."/>
            <person name="Wang C.C."/>
            <person name="Yang T.C."/>
            <person name="Huo Q.B."/>
            <person name="Li W."/>
            <person name="Chen H.Y."/>
            <person name="Chen S.E."/>
            <person name="Zhou L.G."/>
            <person name="Ni X.B."/>
            <person name="Tian J.H."/>
            <person name="Sheng Y."/>
            <person name="Liu T."/>
            <person name="Pan Y.S."/>
            <person name="Xia L.Y."/>
            <person name="Li J."/>
            <person name="Zhao F."/>
            <person name="Cao W.C."/>
        </authorList>
    </citation>
    <scope>NUCLEOTIDE SEQUENCE</scope>
    <source>
        <strain evidence="1">Rsan-2018</strain>
    </source>
</reference>
<dbReference type="InterPro" id="IPR029055">
    <property type="entry name" value="Ntn_hydrolases_N"/>
</dbReference>
<evidence type="ECO:0008006" key="3">
    <source>
        <dbReference type="Google" id="ProtNLM"/>
    </source>
</evidence>
<dbReference type="PANTHER" id="PTHR43881:SF1">
    <property type="entry name" value="GAMMA-GLUTAMYLTRANSPEPTIDASE (AFU_ORTHOLOGUE AFUA_4G13580)"/>
    <property type="match status" value="1"/>
</dbReference>
<evidence type="ECO:0000313" key="1">
    <source>
        <dbReference type="EMBL" id="KAH7942729.1"/>
    </source>
</evidence>
<dbReference type="InterPro" id="IPR052896">
    <property type="entry name" value="GGT-like_enzyme"/>
</dbReference>
<accession>A0A9D4SQE2</accession>
<dbReference type="PANTHER" id="PTHR43881">
    <property type="entry name" value="GAMMA-GLUTAMYLTRANSPEPTIDASE (AFU_ORTHOLOGUE AFUA_4G13580)"/>
    <property type="match status" value="1"/>
</dbReference>